<evidence type="ECO:0000256" key="2">
    <source>
        <dbReference type="ARBA" id="ARBA00022692"/>
    </source>
</evidence>
<feature type="compositionally biased region" description="Basic and acidic residues" evidence="6">
    <location>
        <begin position="424"/>
        <end position="437"/>
    </location>
</feature>
<organism evidence="8 9">
    <name type="scientific">Cephalotus follicularis</name>
    <name type="common">Albany pitcher plant</name>
    <dbReference type="NCBI Taxonomy" id="3775"/>
    <lineage>
        <taxon>Eukaryota</taxon>
        <taxon>Viridiplantae</taxon>
        <taxon>Streptophyta</taxon>
        <taxon>Embryophyta</taxon>
        <taxon>Tracheophyta</taxon>
        <taxon>Spermatophyta</taxon>
        <taxon>Magnoliopsida</taxon>
        <taxon>eudicotyledons</taxon>
        <taxon>Gunneridae</taxon>
        <taxon>Pentapetalae</taxon>
        <taxon>rosids</taxon>
        <taxon>fabids</taxon>
        <taxon>Oxalidales</taxon>
        <taxon>Cephalotaceae</taxon>
        <taxon>Cephalotus</taxon>
    </lineage>
</organism>
<name>A0A1Q3BI84_CEPFO</name>
<dbReference type="PROSITE" id="PS51775">
    <property type="entry name" value="GTD_BINDING"/>
    <property type="match status" value="1"/>
</dbReference>
<dbReference type="EMBL" id="BDDD01000580">
    <property type="protein sequence ID" value="GAV67681.1"/>
    <property type="molecule type" value="Genomic_DNA"/>
</dbReference>
<dbReference type="OrthoDB" id="1933744at2759"/>
<keyword evidence="9" id="KW-1185">Reference proteome</keyword>
<keyword evidence="2" id="KW-0812">Transmembrane</keyword>
<comment type="subcellular location">
    <subcellularLocation>
        <location evidence="1">Membrane</location>
    </subcellularLocation>
</comment>
<feature type="region of interest" description="Disordered" evidence="6">
    <location>
        <begin position="424"/>
        <end position="444"/>
    </location>
</feature>
<proteinExistence type="predicted"/>
<dbReference type="InParanoid" id="A0A1Q3BI84"/>
<dbReference type="AlphaFoldDB" id="A0A1Q3BI84"/>
<feature type="region of interest" description="Disordered" evidence="6">
    <location>
        <begin position="721"/>
        <end position="742"/>
    </location>
</feature>
<dbReference type="Proteomes" id="UP000187406">
    <property type="component" value="Unassembled WGS sequence"/>
</dbReference>
<evidence type="ECO:0000313" key="8">
    <source>
        <dbReference type="EMBL" id="GAV67681.1"/>
    </source>
</evidence>
<evidence type="ECO:0000256" key="5">
    <source>
        <dbReference type="SAM" id="Coils"/>
    </source>
</evidence>
<feature type="region of interest" description="Disordered" evidence="6">
    <location>
        <begin position="193"/>
        <end position="240"/>
    </location>
</feature>
<dbReference type="STRING" id="3775.A0A1Q3BI84"/>
<dbReference type="GO" id="GO:0016020">
    <property type="term" value="C:membrane"/>
    <property type="evidence" value="ECO:0007669"/>
    <property type="project" value="UniProtKB-SubCell"/>
</dbReference>
<feature type="domain" description="GTD-binding" evidence="7">
    <location>
        <begin position="277"/>
        <end position="375"/>
    </location>
</feature>
<dbReference type="Pfam" id="PF04576">
    <property type="entry name" value="Zein-binding"/>
    <property type="match status" value="1"/>
</dbReference>
<evidence type="ECO:0000256" key="6">
    <source>
        <dbReference type="SAM" id="MobiDB-lite"/>
    </source>
</evidence>
<feature type="compositionally biased region" description="Basic and acidic residues" evidence="6">
    <location>
        <begin position="219"/>
        <end position="238"/>
    </location>
</feature>
<keyword evidence="3" id="KW-1133">Transmembrane helix</keyword>
<evidence type="ECO:0000256" key="4">
    <source>
        <dbReference type="ARBA" id="ARBA00023136"/>
    </source>
</evidence>
<dbReference type="PANTHER" id="PTHR31422:SF3">
    <property type="entry name" value="GTD-BINDING DOMAIN-CONTAINING PROTEIN"/>
    <property type="match status" value="1"/>
</dbReference>
<sequence length="763" mass="86423">MNCQEIECWTFNGLVGAFLDLSIAYLLLCASTLAYLASKFLGLLGLCLPCPCNGLFGNPNGNNDTKCLQRYLVDYPPERISSAQFSIISKFPFDSILAQRMNFRSNSKYVNERNNEHAEFEGEASCSSFSGKRSQDVVGNGGMNSPVVKAGRLEIKGRRLATPRQRYGLRRRRKFADGHGKFLLVSSYDASRSDKQAVPQSPASNSGMDNSEGSGAHVNIEDRREGSMDADLPEKDSFGKMNETLDENKVTGKDALLVEEFNYDAKPELGLDGIKLNAIRVLEQALQEEHAARSALYLELEKERSAAASAADEALAMILRLQEEKALIIMEKKQYQRMIEEKSAYDAEEMNILKEILVRREREKHFLEKEVEAYRRTLFGNEQLDSVIHDMVDAVGQRTSSLYSSEDPMPMLHRISEFFGEKQKDKNASKLSEHEVTSLESQNRTLDFGKELPVPELDEDNDFLKLEDIHTHLSVDENHLHTSRSNNEINQECNDKGMLFGDKNQVDQEREVQRLEECTKVVLLTNCQSLNMPDKTTIEVGEEKEQGDGTETLDKTKVRVPYNDDDIESHGKDLHSSAINREPWVLDVHVIDDDSVLREPNGHKNEQLSINATLNIPRMCDRPTISSLETVVDMNRSSSDITNGLPPLGFSRGKALLADMRRNSMSSFDYERLKIDNEVGWLRERLRVVQKGREKLKFSAEHRERENVHLQLLDDTACQHRGIPQLPQPGKPERQVSLPRSSSKIMSMKRGRRSVSFAVRRSC</sequence>
<dbReference type="FunCoup" id="A0A1Q3BI84">
    <property type="interactions" value="831"/>
</dbReference>
<feature type="coiled-coil region" evidence="5">
    <location>
        <begin position="350"/>
        <end position="377"/>
    </location>
</feature>
<evidence type="ECO:0000313" key="9">
    <source>
        <dbReference type="Proteomes" id="UP000187406"/>
    </source>
</evidence>
<evidence type="ECO:0000256" key="1">
    <source>
        <dbReference type="ARBA" id="ARBA00004370"/>
    </source>
</evidence>
<feature type="compositionally biased region" description="Polar residues" evidence="6">
    <location>
        <begin position="198"/>
        <end position="213"/>
    </location>
</feature>
<dbReference type="PANTHER" id="PTHR31422">
    <property type="entry name" value="BNAANNG28530D PROTEIN"/>
    <property type="match status" value="1"/>
</dbReference>
<keyword evidence="4" id="KW-0472">Membrane</keyword>
<keyword evidence="5" id="KW-0175">Coiled coil</keyword>
<dbReference type="GO" id="GO:0080115">
    <property type="term" value="F:myosin XI tail binding"/>
    <property type="evidence" value="ECO:0007669"/>
    <property type="project" value="UniProtKB-ARBA"/>
</dbReference>
<dbReference type="InterPro" id="IPR007656">
    <property type="entry name" value="GTD-bd"/>
</dbReference>
<protein>
    <submittedName>
        <fullName evidence="8">Zein-binding domain-containing protein</fullName>
    </submittedName>
</protein>
<reference evidence="9" key="1">
    <citation type="submission" date="2016-04" db="EMBL/GenBank/DDBJ databases">
        <title>Cephalotus genome sequencing.</title>
        <authorList>
            <person name="Fukushima K."/>
            <person name="Hasebe M."/>
            <person name="Fang X."/>
        </authorList>
    </citation>
    <scope>NUCLEOTIDE SEQUENCE [LARGE SCALE GENOMIC DNA]</scope>
    <source>
        <strain evidence="9">cv. St1</strain>
    </source>
</reference>
<comment type="caution">
    <text evidence="8">The sequence shown here is derived from an EMBL/GenBank/DDBJ whole genome shotgun (WGS) entry which is preliminary data.</text>
</comment>
<gene>
    <name evidence="8" type="ORF">CFOL_v3_11186</name>
</gene>
<accession>A0A1Q3BI84</accession>
<evidence type="ECO:0000259" key="7">
    <source>
        <dbReference type="PROSITE" id="PS51775"/>
    </source>
</evidence>
<evidence type="ECO:0000256" key="3">
    <source>
        <dbReference type="ARBA" id="ARBA00022989"/>
    </source>
</evidence>